<keyword evidence="3" id="KW-1003">Cell membrane</keyword>
<evidence type="ECO:0000259" key="13">
    <source>
        <dbReference type="Pfam" id="PF10099"/>
    </source>
</evidence>
<dbReference type="InterPro" id="IPR018764">
    <property type="entry name" value="RskA_C"/>
</dbReference>
<reference evidence="16" key="1">
    <citation type="submission" date="2019-10" db="EMBL/GenBank/DDBJ databases">
        <title>Streptomyces sp. nov., a novel actinobacterium isolated from alkaline environment.</title>
        <authorList>
            <person name="Golinska P."/>
        </authorList>
    </citation>
    <scope>NUCLEOTIDE SEQUENCE [LARGE SCALE GENOMIC DNA]</scope>
    <source>
        <strain evidence="16">DSM 42118</strain>
    </source>
</reference>
<dbReference type="PANTHER" id="PTHR37461:SF1">
    <property type="entry name" value="ANTI-SIGMA-K FACTOR RSKA"/>
    <property type="match status" value="1"/>
</dbReference>
<dbReference type="GO" id="GO:0006417">
    <property type="term" value="P:regulation of translation"/>
    <property type="evidence" value="ECO:0007669"/>
    <property type="project" value="TreeGrafter"/>
</dbReference>
<evidence type="ECO:0000256" key="11">
    <source>
        <dbReference type="SAM" id="MobiDB-lite"/>
    </source>
</evidence>
<evidence type="ECO:0000256" key="6">
    <source>
        <dbReference type="ARBA" id="ARBA00023015"/>
    </source>
</evidence>
<dbReference type="Proteomes" id="UP000538929">
    <property type="component" value="Unassembled WGS sequence"/>
</dbReference>
<keyword evidence="8" id="KW-0804">Transcription</keyword>
<evidence type="ECO:0000256" key="12">
    <source>
        <dbReference type="SAM" id="Phobius"/>
    </source>
</evidence>
<feature type="transmembrane region" description="Helical" evidence="12">
    <location>
        <begin position="101"/>
        <end position="121"/>
    </location>
</feature>
<name>A0A7W3Y3N9_9ACTN</name>
<dbReference type="Pfam" id="PF10099">
    <property type="entry name" value="RskA_C"/>
    <property type="match status" value="1"/>
</dbReference>
<evidence type="ECO:0000256" key="2">
    <source>
        <dbReference type="ARBA" id="ARBA00004236"/>
    </source>
</evidence>
<keyword evidence="6" id="KW-0805">Transcription regulation</keyword>
<evidence type="ECO:0000256" key="1">
    <source>
        <dbReference type="ARBA" id="ARBA00004167"/>
    </source>
</evidence>
<organism evidence="15 16">
    <name type="scientific">Streptomyces alkaliphilus</name>
    <dbReference type="NCBI Taxonomy" id="1472722"/>
    <lineage>
        <taxon>Bacteria</taxon>
        <taxon>Bacillati</taxon>
        <taxon>Actinomycetota</taxon>
        <taxon>Actinomycetes</taxon>
        <taxon>Kitasatosporales</taxon>
        <taxon>Streptomycetaceae</taxon>
        <taxon>Streptomyces</taxon>
    </lineage>
</organism>
<dbReference type="InterPro" id="IPR027383">
    <property type="entry name" value="Znf_put"/>
</dbReference>
<comment type="subcellular location">
    <subcellularLocation>
        <location evidence="2">Cell membrane</location>
    </subcellularLocation>
    <subcellularLocation>
        <location evidence="1">Membrane</location>
        <topology evidence="1">Single-pass membrane protein</topology>
    </subcellularLocation>
</comment>
<evidence type="ECO:0000256" key="5">
    <source>
        <dbReference type="ARBA" id="ARBA00022989"/>
    </source>
</evidence>
<feature type="domain" description="Putative zinc-finger" evidence="14">
    <location>
        <begin position="9"/>
        <end position="37"/>
    </location>
</feature>
<evidence type="ECO:0000256" key="3">
    <source>
        <dbReference type="ARBA" id="ARBA00022475"/>
    </source>
</evidence>
<feature type="region of interest" description="Disordered" evidence="11">
    <location>
        <begin position="242"/>
        <end position="266"/>
    </location>
</feature>
<evidence type="ECO:0000256" key="10">
    <source>
        <dbReference type="ARBA" id="ARBA00030803"/>
    </source>
</evidence>
<evidence type="ECO:0000256" key="8">
    <source>
        <dbReference type="ARBA" id="ARBA00023163"/>
    </source>
</evidence>
<evidence type="ECO:0000313" key="15">
    <source>
        <dbReference type="EMBL" id="MBB0246823.1"/>
    </source>
</evidence>
<dbReference type="Pfam" id="PF13490">
    <property type="entry name" value="zf-HC2"/>
    <property type="match status" value="1"/>
</dbReference>
<proteinExistence type="predicted"/>
<evidence type="ECO:0000256" key="4">
    <source>
        <dbReference type="ARBA" id="ARBA00022692"/>
    </source>
</evidence>
<keyword evidence="4 12" id="KW-0812">Transmembrane</keyword>
<gene>
    <name evidence="15" type="ORF">FNQ90_22555</name>
</gene>
<dbReference type="AlphaFoldDB" id="A0A7W3Y3N9"/>
<evidence type="ECO:0000256" key="7">
    <source>
        <dbReference type="ARBA" id="ARBA00023136"/>
    </source>
</evidence>
<dbReference type="RefSeq" id="WP_182608108.1">
    <property type="nucleotide sequence ID" value="NZ_VKHT01001145.1"/>
</dbReference>
<comment type="caution">
    <text evidence="15">The sequence shown here is derived from an EMBL/GenBank/DDBJ whole genome shotgun (WGS) entry which is preliminary data.</text>
</comment>
<dbReference type="GO" id="GO:0016989">
    <property type="term" value="F:sigma factor antagonist activity"/>
    <property type="evidence" value="ECO:0007669"/>
    <property type="project" value="TreeGrafter"/>
</dbReference>
<dbReference type="GO" id="GO:0005886">
    <property type="term" value="C:plasma membrane"/>
    <property type="evidence" value="ECO:0007669"/>
    <property type="project" value="UniProtKB-SubCell"/>
</dbReference>
<dbReference type="EMBL" id="VKHT01001145">
    <property type="protein sequence ID" value="MBB0246823.1"/>
    <property type="molecule type" value="Genomic_DNA"/>
</dbReference>
<dbReference type="Gene3D" id="1.10.10.1320">
    <property type="entry name" value="Anti-sigma factor, zinc-finger domain"/>
    <property type="match status" value="1"/>
</dbReference>
<protein>
    <recommendedName>
        <fullName evidence="10">Regulator of SigK</fullName>
    </recommendedName>
    <alternativeName>
        <fullName evidence="9">Sigma-K anti-sigma factor RskA</fullName>
    </alternativeName>
</protein>
<feature type="domain" description="Anti-sigma K factor RskA C-terminal" evidence="13">
    <location>
        <begin position="102"/>
        <end position="252"/>
    </location>
</feature>
<evidence type="ECO:0000259" key="14">
    <source>
        <dbReference type="Pfam" id="PF13490"/>
    </source>
</evidence>
<keyword evidence="7 12" id="KW-0472">Membrane</keyword>
<keyword evidence="5 12" id="KW-1133">Transmembrane helix</keyword>
<evidence type="ECO:0000313" key="16">
    <source>
        <dbReference type="Proteomes" id="UP000538929"/>
    </source>
</evidence>
<dbReference type="InterPro" id="IPR051474">
    <property type="entry name" value="Anti-sigma-K/W_factor"/>
</dbReference>
<sequence>MNAADLHTLTGAYVLHALSAGEREDFERHLGDCPACAVEVMELAATAGRLGGAVAVAPPPGMRAEVLRRIGTVRQEPPVVPAEDRPVPGRGREHGRRSVRWALAACLAAALLGGGTAVWQYREAELARERAVEAERLPAAGEGMPEILAVLAAPDALAVSGELVDGATGTVVVSAGEDRAVFVSTGMPPAPEGMTYQLWFDDAGTMRPAGLMEPAQGSGTAALVMEGSPDGAVGMGITVEPAGGSPQPTSEPLAAMAFPASGEGAG</sequence>
<keyword evidence="16" id="KW-1185">Reference proteome</keyword>
<accession>A0A7W3Y3N9</accession>
<evidence type="ECO:0000256" key="9">
    <source>
        <dbReference type="ARBA" id="ARBA00029829"/>
    </source>
</evidence>
<dbReference type="PANTHER" id="PTHR37461">
    <property type="entry name" value="ANTI-SIGMA-K FACTOR RSKA"/>
    <property type="match status" value="1"/>
</dbReference>
<dbReference type="InterPro" id="IPR041916">
    <property type="entry name" value="Anti_sigma_zinc_sf"/>
</dbReference>